<organism evidence="2 3">
    <name type="scientific">Deinococcus ficus</name>
    <dbReference type="NCBI Taxonomy" id="317577"/>
    <lineage>
        <taxon>Bacteria</taxon>
        <taxon>Thermotogati</taxon>
        <taxon>Deinococcota</taxon>
        <taxon>Deinococci</taxon>
        <taxon>Deinococcales</taxon>
        <taxon>Deinococcaceae</taxon>
        <taxon>Deinococcus</taxon>
    </lineage>
</organism>
<evidence type="ECO:0000313" key="3">
    <source>
        <dbReference type="Proteomes" id="UP000259030"/>
    </source>
</evidence>
<name>A0A221T363_9DEIO</name>
<geneLocation type="plasmid" evidence="3">
    <name>pdfi3</name>
</geneLocation>
<evidence type="ECO:0000313" key="2">
    <source>
        <dbReference type="EMBL" id="ASN83344.1"/>
    </source>
</evidence>
<proteinExistence type="predicted"/>
<gene>
    <name evidence="2" type="ORF">DFI_19290</name>
</gene>
<feature type="region of interest" description="Disordered" evidence="1">
    <location>
        <begin position="39"/>
        <end position="63"/>
    </location>
</feature>
<dbReference type="EMBL" id="CP021084">
    <property type="protein sequence ID" value="ASN83344.1"/>
    <property type="molecule type" value="Genomic_DNA"/>
</dbReference>
<evidence type="ECO:0000256" key="1">
    <source>
        <dbReference type="SAM" id="MobiDB-lite"/>
    </source>
</evidence>
<protein>
    <submittedName>
        <fullName evidence="2">Uncharacterized protein</fullName>
    </submittedName>
</protein>
<reference evidence="2 3" key="1">
    <citation type="submission" date="2017-05" db="EMBL/GenBank/DDBJ databases">
        <title>The complete genome sequence of Deinococcus ficus isolated from the rhizosphere of the Ficus religiosa L. in Taiwan.</title>
        <authorList>
            <person name="Wu K.-M."/>
            <person name="Liao T.-L."/>
            <person name="Liu Y.-M."/>
            <person name="Young C.-C."/>
            <person name="Tsai S.-F."/>
        </authorList>
    </citation>
    <scope>NUCLEOTIDE SEQUENCE [LARGE SCALE GENOMIC DNA]</scope>
    <source>
        <strain evidence="2 3">CC-FR2-10</strain>
        <plasmid evidence="3">pdfi3</plasmid>
    </source>
</reference>
<sequence length="63" mass="6679">MTHPLPTAADFHTLSPCALAAVLTQRHVMDDGLRPLWTPMPRAAPGRDQGAGLSGVHSPRSPL</sequence>
<keyword evidence="2" id="KW-0614">Plasmid</keyword>
<accession>A0A221T363</accession>
<dbReference type="Proteomes" id="UP000259030">
    <property type="component" value="Plasmid pDFI3"/>
</dbReference>
<dbReference type="KEGG" id="dfc:DFI_19290"/>
<keyword evidence="3" id="KW-1185">Reference proteome</keyword>
<dbReference type="AlphaFoldDB" id="A0A221T363"/>